<evidence type="ECO:0000313" key="2">
    <source>
        <dbReference type="Proteomes" id="UP000702544"/>
    </source>
</evidence>
<gene>
    <name evidence="1" type="ORF">GWO12_14565</name>
</gene>
<protein>
    <submittedName>
        <fullName evidence="1">Uncharacterized protein</fullName>
    </submittedName>
</protein>
<dbReference type="AlphaFoldDB" id="A0AAE4Z9K4"/>
<dbReference type="EMBL" id="JAACAK010000120">
    <property type="protein sequence ID" value="NIR76314.1"/>
    <property type="molecule type" value="Genomic_DNA"/>
</dbReference>
<evidence type="ECO:0000313" key="1">
    <source>
        <dbReference type="EMBL" id="NIR76314.1"/>
    </source>
</evidence>
<proteinExistence type="predicted"/>
<organism evidence="1 2">
    <name type="scientific">Candidatus Kutchimonas denitrificans</name>
    <dbReference type="NCBI Taxonomy" id="3056748"/>
    <lineage>
        <taxon>Bacteria</taxon>
        <taxon>Pseudomonadati</taxon>
        <taxon>Gemmatimonadota</taxon>
        <taxon>Gemmatimonadia</taxon>
        <taxon>Candidatus Palauibacterales</taxon>
        <taxon>Candidatus Palauibacteraceae</taxon>
        <taxon>Candidatus Kutchimonas</taxon>
    </lineage>
</organism>
<sequence>MEASEAARALHDEIAASLDDEGEASSRLAVVSVEPPAHLGPDTHFTVTVERESVRRRMELPTGLAMAYLADEEAAVDEWKSWVSRLRARFHD</sequence>
<accession>A0AAE4Z9K4</accession>
<reference evidence="1 2" key="1">
    <citation type="submission" date="2020-01" db="EMBL/GenBank/DDBJ databases">
        <title>Genomes assembled from Gulf of Kutch pelagic sediment metagenomes.</title>
        <authorList>
            <person name="Chandrashekar M."/>
            <person name="Mahajan M.S."/>
            <person name="Dave K.J."/>
            <person name="Vatsa P."/>
            <person name="Nathani N.M."/>
        </authorList>
    </citation>
    <scope>NUCLEOTIDE SEQUENCE [LARGE SCALE GENOMIC DNA]</scope>
    <source>
        <strain evidence="1">KS3-K002</strain>
    </source>
</reference>
<name>A0AAE4Z9K4_9BACT</name>
<dbReference type="Proteomes" id="UP000702544">
    <property type="component" value="Unassembled WGS sequence"/>
</dbReference>
<comment type="caution">
    <text evidence="1">The sequence shown here is derived from an EMBL/GenBank/DDBJ whole genome shotgun (WGS) entry which is preliminary data.</text>
</comment>